<dbReference type="EMBL" id="GIFC01001461">
    <property type="protein sequence ID" value="MXU83544.1"/>
    <property type="molecule type" value="Transcribed_RNA"/>
</dbReference>
<accession>A0A6B0U487</accession>
<evidence type="ECO:0000313" key="1">
    <source>
        <dbReference type="EMBL" id="MXU83544.1"/>
    </source>
</evidence>
<proteinExistence type="predicted"/>
<sequence length="76" mass="8523">MTRTAALVCFVFAPPSLHFIFFFAPLSSLPRTPPPPLPRFPKIKHSRRRGKKTKNTMYIYPGVVVAARCCSSATFP</sequence>
<name>A0A6B0U487_IXORI</name>
<protein>
    <submittedName>
        <fullName evidence="1">Putative secreted protein</fullName>
    </submittedName>
</protein>
<organism evidence="1">
    <name type="scientific">Ixodes ricinus</name>
    <name type="common">Common tick</name>
    <name type="synonym">Acarus ricinus</name>
    <dbReference type="NCBI Taxonomy" id="34613"/>
    <lineage>
        <taxon>Eukaryota</taxon>
        <taxon>Metazoa</taxon>
        <taxon>Ecdysozoa</taxon>
        <taxon>Arthropoda</taxon>
        <taxon>Chelicerata</taxon>
        <taxon>Arachnida</taxon>
        <taxon>Acari</taxon>
        <taxon>Parasitiformes</taxon>
        <taxon>Ixodida</taxon>
        <taxon>Ixodoidea</taxon>
        <taxon>Ixodidae</taxon>
        <taxon>Ixodinae</taxon>
        <taxon>Ixodes</taxon>
    </lineage>
</organism>
<dbReference type="AlphaFoldDB" id="A0A6B0U487"/>
<reference evidence="1" key="1">
    <citation type="submission" date="2019-12" db="EMBL/GenBank/DDBJ databases">
        <title>An insight into the sialome of adult female Ixodes ricinus ticks feeding for 6 days.</title>
        <authorList>
            <person name="Perner J."/>
            <person name="Ribeiro J.M.C."/>
        </authorList>
    </citation>
    <scope>NUCLEOTIDE SEQUENCE</scope>
    <source>
        <strain evidence="1">Semi-engorged</strain>
        <tissue evidence="1">Salivary glands</tissue>
    </source>
</reference>